<proteinExistence type="predicted"/>
<feature type="region of interest" description="Disordered" evidence="1">
    <location>
        <begin position="1"/>
        <end position="24"/>
    </location>
</feature>
<dbReference type="RefSeq" id="WP_136728776.1">
    <property type="nucleotide sequence ID" value="NZ_SUMC01000061.1"/>
</dbReference>
<sequence length="101" mass="10475">MSAGAGSQKASDHPSRKIDQPVGDRSIVVHGDIKGIASTGDYAFNVVYAEGGFAETLSVLELPLRTPPVPPAPAGPDPVGREELVERVLGQLTDGVARRGT</sequence>
<evidence type="ECO:0000313" key="3">
    <source>
        <dbReference type="Proteomes" id="UP000305778"/>
    </source>
</evidence>
<dbReference type="AlphaFoldDB" id="A0A4U0S6W3"/>
<dbReference type="OrthoDB" id="3925363at2"/>
<keyword evidence="3" id="KW-1185">Reference proteome</keyword>
<accession>A0A4U0S6W3</accession>
<dbReference type="Proteomes" id="UP000305778">
    <property type="component" value="Unassembled WGS sequence"/>
</dbReference>
<comment type="caution">
    <text evidence="2">The sequence shown here is derived from an EMBL/GenBank/DDBJ whole genome shotgun (WGS) entry which is preliminary data.</text>
</comment>
<protein>
    <submittedName>
        <fullName evidence="2">Uncharacterized protein</fullName>
    </submittedName>
</protein>
<evidence type="ECO:0000256" key="1">
    <source>
        <dbReference type="SAM" id="MobiDB-lite"/>
    </source>
</evidence>
<gene>
    <name evidence="2" type="ORF">FCI23_38260</name>
</gene>
<reference evidence="2 3" key="1">
    <citation type="submission" date="2019-04" db="EMBL/GenBank/DDBJ databases">
        <title>Streptomyces oryziradicis sp. nov., a novel actinomycete isolated from rhizosphere soil of rice (Oryza sativa L.).</title>
        <authorList>
            <person name="Li C."/>
        </authorList>
    </citation>
    <scope>NUCLEOTIDE SEQUENCE [LARGE SCALE GENOMIC DNA]</scope>
    <source>
        <strain evidence="2 3">NEAU-C40</strain>
    </source>
</reference>
<evidence type="ECO:0000313" key="2">
    <source>
        <dbReference type="EMBL" id="TKA02891.1"/>
    </source>
</evidence>
<name>A0A4U0S6W3_9ACTN</name>
<dbReference type="EMBL" id="SUMC01000061">
    <property type="protein sequence ID" value="TKA02891.1"/>
    <property type="molecule type" value="Genomic_DNA"/>
</dbReference>
<organism evidence="2 3">
    <name type="scientific">Actinacidiphila oryziradicis</name>
    <dbReference type="NCBI Taxonomy" id="2571141"/>
    <lineage>
        <taxon>Bacteria</taxon>
        <taxon>Bacillati</taxon>
        <taxon>Actinomycetota</taxon>
        <taxon>Actinomycetes</taxon>
        <taxon>Kitasatosporales</taxon>
        <taxon>Streptomycetaceae</taxon>
        <taxon>Actinacidiphila</taxon>
    </lineage>
</organism>
<feature type="compositionally biased region" description="Basic and acidic residues" evidence="1">
    <location>
        <begin position="10"/>
        <end position="19"/>
    </location>
</feature>